<keyword evidence="1" id="KW-0812">Transmembrane</keyword>
<feature type="transmembrane region" description="Helical" evidence="1">
    <location>
        <begin position="34"/>
        <end position="54"/>
    </location>
</feature>
<protein>
    <recommendedName>
        <fullName evidence="4">Accessory secretory protein Asp4</fullName>
    </recommendedName>
</protein>
<accession>A0A380IH27</accession>
<dbReference type="Proteomes" id="UP000255213">
    <property type="component" value="Unassembled WGS sequence"/>
</dbReference>
<sequence length="55" mass="6628">MTKRNELLEDDIHERISEVRYEKSEKEKTKQSPFYLLVVILVTLSVLFSLLRYLL</sequence>
<evidence type="ECO:0008006" key="4">
    <source>
        <dbReference type="Google" id="ProtNLM"/>
    </source>
</evidence>
<dbReference type="RefSeq" id="WP_167740107.1">
    <property type="nucleotide sequence ID" value="NZ_CAKOCW010000044.1"/>
</dbReference>
<gene>
    <name evidence="2" type="ORF">NCTC12957_01963</name>
</gene>
<keyword evidence="1" id="KW-0472">Membrane</keyword>
<evidence type="ECO:0000313" key="3">
    <source>
        <dbReference type="Proteomes" id="UP000255213"/>
    </source>
</evidence>
<organism evidence="2 3">
    <name type="scientific">Streptococcus acidominimus</name>
    <dbReference type="NCBI Taxonomy" id="1326"/>
    <lineage>
        <taxon>Bacteria</taxon>
        <taxon>Bacillati</taxon>
        <taxon>Bacillota</taxon>
        <taxon>Bacilli</taxon>
        <taxon>Lactobacillales</taxon>
        <taxon>Streptococcaceae</taxon>
        <taxon>Streptococcus</taxon>
    </lineage>
</organism>
<name>A0A380IH27_STRAI</name>
<keyword evidence="1" id="KW-1133">Transmembrane helix</keyword>
<reference evidence="2 3" key="1">
    <citation type="submission" date="2018-06" db="EMBL/GenBank/DDBJ databases">
        <authorList>
            <consortium name="Pathogen Informatics"/>
            <person name="Doyle S."/>
        </authorList>
    </citation>
    <scope>NUCLEOTIDE SEQUENCE [LARGE SCALE GENOMIC DNA]</scope>
    <source>
        <strain evidence="2 3">NCTC12957</strain>
    </source>
</reference>
<evidence type="ECO:0000313" key="2">
    <source>
        <dbReference type="EMBL" id="SUN08369.1"/>
    </source>
</evidence>
<evidence type="ECO:0000256" key="1">
    <source>
        <dbReference type="SAM" id="Phobius"/>
    </source>
</evidence>
<dbReference type="EMBL" id="UHEN01000001">
    <property type="protein sequence ID" value="SUN08369.1"/>
    <property type="molecule type" value="Genomic_DNA"/>
</dbReference>
<proteinExistence type="predicted"/>
<dbReference type="AlphaFoldDB" id="A0A380IH27"/>